<gene>
    <name evidence="1" type="ORF">SAMN05216337_100964</name>
</gene>
<dbReference type="SUPFAM" id="SSF54427">
    <property type="entry name" value="NTF2-like"/>
    <property type="match status" value="1"/>
</dbReference>
<dbReference type="Proteomes" id="UP000199245">
    <property type="component" value="Unassembled WGS sequence"/>
</dbReference>
<dbReference type="RefSeq" id="WP_092082564.1">
    <property type="nucleotide sequence ID" value="NZ_FMZW01000009.1"/>
</dbReference>
<keyword evidence="1" id="KW-0413">Isomerase</keyword>
<dbReference type="Gene3D" id="3.10.450.50">
    <property type="match status" value="1"/>
</dbReference>
<dbReference type="EMBL" id="FMZW01000009">
    <property type="protein sequence ID" value="SDD25084.1"/>
    <property type="molecule type" value="Genomic_DNA"/>
</dbReference>
<evidence type="ECO:0000313" key="1">
    <source>
        <dbReference type="EMBL" id="SDD25084.1"/>
    </source>
</evidence>
<reference evidence="1 2" key="1">
    <citation type="submission" date="2016-10" db="EMBL/GenBank/DDBJ databases">
        <authorList>
            <person name="de Groot N.N."/>
        </authorList>
    </citation>
    <scope>NUCLEOTIDE SEQUENCE [LARGE SCALE GENOMIC DNA]</scope>
    <source>
        <strain evidence="1 2">R5</strain>
    </source>
</reference>
<accession>A0A1G6T8A0</accession>
<name>A0A1G6T8A0_9BRAD</name>
<sequence length="139" mass="15573">MSAPAKADARPMSDAEIVEAYLTASMIPDPDAAAAYMKPDTVITFTGGREFDHPRGPTAFNAKRYRWVKKRMDRFDVCPGTDETVVYSVGTLYGEWTDGTPFEGNRYVDRFVVRGGQIVKMDVWNDSAERILIQRGIEA</sequence>
<dbReference type="GO" id="GO:0016853">
    <property type="term" value="F:isomerase activity"/>
    <property type="evidence" value="ECO:0007669"/>
    <property type="project" value="UniProtKB-KW"/>
</dbReference>
<dbReference type="InterPro" id="IPR032710">
    <property type="entry name" value="NTF2-like_dom_sf"/>
</dbReference>
<proteinExistence type="predicted"/>
<dbReference type="AlphaFoldDB" id="A0A1G6T8A0"/>
<protein>
    <submittedName>
        <fullName evidence="1">Ketosteroid isomerase-related protein</fullName>
    </submittedName>
</protein>
<organism evidence="1 2">
    <name type="scientific">Bradyrhizobium brasilense</name>
    <dbReference type="NCBI Taxonomy" id="1419277"/>
    <lineage>
        <taxon>Bacteria</taxon>
        <taxon>Pseudomonadati</taxon>
        <taxon>Pseudomonadota</taxon>
        <taxon>Alphaproteobacteria</taxon>
        <taxon>Hyphomicrobiales</taxon>
        <taxon>Nitrobacteraceae</taxon>
        <taxon>Bradyrhizobium</taxon>
    </lineage>
</organism>
<evidence type="ECO:0000313" key="2">
    <source>
        <dbReference type="Proteomes" id="UP000199245"/>
    </source>
</evidence>